<organism evidence="2 3">
    <name type="scientific">Aquimarina muelleri</name>
    <dbReference type="NCBI Taxonomy" id="279356"/>
    <lineage>
        <taxon>Bacteria</taxon>
        <taxon>Pseudomonadati</taxon>
        <taxon>Bacteroidota</taxon>
        <taxon>Flavobacteriia</taxon>
        <taxon>Flavobacteriales</taxon>
        <taxon>Flavobacteriaceae</taxon>
        <taxon>Aquimarina</taxon>
    </lineage>
</organism>
<reference evidence="2 3" key="1">
    <citation type="journal article" date="2014" name="Int. J. Syst. Evol. Microbiol.">
        <title>Complete genome sequence of Corynebacterium casei LMG S-19264T (=DSM 44701T), isolated from a smear-ripened cheese.</title>
        <authorList>
            <consortium name="US DOE Joint Genome Institute (JGI-PGF)"/>
            <person name="Walter F."/>
            <person name="Albersmeier A."/>
            <person name="Kalinowski J."/>
            <person name="Ruckert C."/>
        </authorList>
    </citation>
    <scope>NUCLEOTIDE SEQUENCE [LARGE SCALE GENOMIC DNA]</scope>
    <source>
        <strain evidence="2 3">KCTC 12285</strain>
    </source>
</reference>
<name>A0A918JXW0_9FLAO</name>
<evidence type="ECO:0000313" key="2">
    <source>
        <dbReference type="EMBL" id="GGX26160.1"/>
    </source>
</evidence>
<dbReference type="Proteomes" id="UP000601108">
    <property type="component" value="Unassembled WGS sequence"/>
</dbReference>
<evidence type="ECO:0000313" key="3">
    <source>
        <dbReference type="Proteomes" id="UP000601108"/>
    </source>
</evidence>
<dbReference type="AlphaFoldDB" id="A0A918JXW0"/>
<feature type="region of interest" description="Disordered" evidence="1">
    <location>
        <begin position="55"/>
        <end position="75"/>
    </location>
</feature>
<accession>A0A918JXW0</accession>
<dbReference type="EMBL" id="BMWS01000021">
    <property type="protein sequence ID" value="GGX26160.1"/>
    <property type="molecule type" value="Genomic_DNA"/>
</dbReference>
<comment type="caution">
    <text evidence="2">The sequence shown here is derived from an EMBL/GenBank/DDBJ whole genome shotgun (WGS) entry which is preliminary data.</text>
</comment>
<protein>
    <submittedName>
        <fullName evidence="2">Uncharacterized protein</fullName>
    </submittedName>
</protein>
<proteinExistence type="predicted"/>
<keyword evidence="3" id="KW-1185">Reference proteome</keyword>
<gene>
    <name evidence="2" type="ORF">GCM10007384_29060</name>
</gene>
<dbReference type="PROSITE" id="PS51257">
    <property type="entry name" value="PROKAR_LIPOPROTEIN"/>
    <property type="match status" value="1"/>
</dbReference>
<sequence length="479" mass="54051">MNTKFTYPVSYLLAIFSLFLIVISCNTNKKEKTDPQPPVAYENTKENKDDCNCSSSWFPHAQTPPPEEGKGSPFDTTSTTNCIFQQWAWQKFLWLTKPEGKKTVFENKLIQVSSLMIPVQPQLGQSLVLGDIHQAGSSGILKTNSQFNSSIQKSDTVYYSIHIDDTLKIAADYFKNAILEEIIPRNNSETFPVGSLELKVSWVKTSAIPADKLSEYYQTKAAIYENNKYTVQDVALLGMHVVGVVINHPEFIWATFEHNDMAPNYDWKTNTVSSTDEKLIFGKGNTSSINGIIWSGNQPKELNKAFTLFELGVPRTQGNDFMETSQKEPENYDNITKINSCVHSKLEDVWKNYFYNGGLWINTDGLSPKKQADTIRNLADTISHATKGSIARGSLNLANLTMETYTQTFQSDVHKINAGNLVNCFVCHNSENFNEDNAKSPLYLSHIFNGYLEHSTGKTLEEVNTLKTKEFNELFIQKE</sequence>
<evidence type="ECO:0000256" key="1">
    <source>
        <dbReference type="SAM" id="MobiDB-lite"/>
    </source>
</evidence>
<dbReference type="RefSeq" id="WP_051316715.1">
    <property type="nucleotide sequence ID" value="NZ_BMWS01000021.1"/>
</dbReference>